<evidence type="ECO:0000313" key="1">
    <source>
        <dbReference type="EMBL" id="SBW25661.1"/>
    </source>
</evidence>
<dbReference type="AlphaFoldDB" id="A0A1C3P775"/>
<accession>A0A1C3P775</accession>
<evidence type="ECO:0000313" key="2">
    <source>
        <dbReference type="Proteomes" id="UP000199013"/>
    </source>
</evidence>
<gene>
    <name evidence="1" type="ORF">FDG2_4638</name>
</gene>
<dbReference type="EMBL" id="FLUV01001936">
    <property type="protein sequence ID" value="SBW25661.1"/>
    <property type="molecule type" value="Genomic_DNA"/>
</dbReference>
<organism evidence="1 2">
    <name type="scientific">Candidatus Protofrankia californiensis</name>
    <dbReference type="NCBI Taxonomy" id="1839754"/>
    <lineage>
        <taxon>Bacteria</taxon>
        <taxon>Bacillati</taxon>
        <taxon>Actinomycetota</taxon>
        <taxon>Actinomycetes</taxon>
        <taxon>Frankiales</taxon>
        <taxon>Frankiaceae</taxon>
        <taxon>Protofrankia</taxon>
    </lineage>
</organism>
<proteinExistence type="predicted"/>
<sequence>MTAGAVSFRYRNGEQRNGIPVTDAINEIVTAIDNRIQV</sequence>
<reference evidence="2" key="1">
    <citation type="submission" date="2016-02" db="EMBL/GenBank/DDBJ databases">
        <authorList>
            <person name="Wibberg D."/>
        </authorList>
    </citation>
    <scope>NUCLEOTIDE SEQUENCE [LARGE SCALE GENOMIC DNA]</scope>
</reference>
<keyword evidence="2" id="KW-1185">Reference proteome</keyword>
<name>A0A1C3P775_9ACTN</name>
<protein>
    <submittedName>
        <fullName evidence="1">Uncharacterized protein</fullName>
    </submittedName>
</protein>
<dbReference type="Proteomes" id="UP000199013">
    <property type="component" value="Unassembled WGS sequence"/>
</dbReference>